<dbReference type="OrthoDB" id="9813917at2"/>
<dbReference type="AlphaFoldDB" id="A0A1Y3QT84"/>
<feature type="transmembrane region" description="Helical" evidence="7">
    <location>
        <begin position="139"/>
        <end position="157"/>
    </location>
</feature>
<evidence type="ECO:0000256" key="6">
    <source>
        <dbReference type="ARBA" id="ARBA00034125"/>
    </source>
</evidence>
<keyword evidence="3 7" id="KW-0812">Transmembrane</keyword>
<dbReference type="GO" id="GO:0015744">
    <property type="term" value="P:succinate transport"/>
    <property type="evidence" value="ECO:0007669"/>
    <property type="project" value="TreeGrafter"/>
</dbReference>
<dbReference type="InterPro" id="IPR050539">
    <property type="entry name" value="ThrE_Dicarb/AminoAcid_Exp"/>
</dbReference>
<evidence type="ECO:0000256" key="4">
    <source>
        <dbReference type="ARBA" id="ARBA00022989"/>
    </source>
</evidence>
<keyword evidence="4 7" id="KW-1133">Transmembrane helix</keyword>
<evidence type="ECO:0000313" key="11">
    <source>
        <dbReference type="EMBL" id="OUN02901.1"/>
    </source>
</evidence>
<dbReference type="Proteomes" id="UP000323119">
    <property type="component" value="Unassembled WGS sequence"/>
</dbReference>
<evidence type="ECO:0000313" key="9">
    <source>
        <dbReference type="EMBL" id="KAA2381138.1"/>
    </source>
</evidence>
<evidence type="ECO:0000256" key="2">
    <source>
        <dbReference type="ARBA" id="ARBA00022475"/>
    </source>
</evidence>
<dbReference type="InterPro" id="IPR010619">
    <property type="entry name" value="ThrE-like_N"/>
</dbReference>
<evidence type="ECO:0000259" key="8">
    <source>
        <dbReference type="Pfam" id="PF06738"/>
    </source>
</evidence>
<sequence>MKTRQELTEVLDFIAEYATYLLGSGVHTSRVIRNSQRIGASQGVDLQLSSFQKSTIITAHDEESGEAITRVVKIPALPVSFERNSDLSALSWDALDEGLPLSEIRKRYDELTAKPRIDPIFVLLTVGLANASFCRLFGGDWIAMGIVFTSTLVGFAAKQRMQAHGVNHFLIFIISAFMASLCASAALRFDCSAETALATSVLFLVPGVPLINGVIDIVEGHILIGCSRLINALLLIICIAIGLSATLLMVKDGLL</sequence>
<protein>
    <submittedName>
        <fullName evidence="9">Threonine/serine exporter family protein</fullName>
    </submittedName>
</protein>
<evidence type="ECO:0000313" key="12">
    <source>
        <dbReference type="Proteomes" id="UP000195772"/>
    </source>
</evidence>
<dbReference type="EMBL" id="VVXH01000001">
    <property type="protein sequence ID" value="KAA2381138.1"/>
    <property type="molecule type" value="Genomic_DNA"/>
</dbReference>
<reference evidence="12" key="1">
    <citation type="submission" date="2017-04" db="EMBL/GenBank/DDBJ databases">
        <title>Function of individual gut microbiota members based on whole genome sequencing of pure cultures obtained from chicken caecum.</title>
        <authorList>
            <person name="Medvecky M."/>
            <person name="Cejkova D."/>
            <person name="Polansky O."/>
            <person name="Karasova D."/>
            <person name="Kubasova T."/>
            <person name="Cizek A."/>
            <person name="Rychlik I."/>
        </authorList>
    </citation>
    <scope>NUCLEOTIDE SEQUENCE [LARGE SCALE GENOMIC DNA]</scope>
    <source>
        <strain evidence="12">An90</strain>
    </source>
</reference>
<reference evidence="11" key="2">
    <citation type="journal article" date="2018" name="BMC Genomics">
        <title>Whole genome sequencing and function prediction of 133 gut anaerobes isolated from chicken caecum in pure cultures.</title>
        <authorList>
            <person name="Medvecky M."/>
            <person name="Cejkova D."/>
            <person name="Polansky O."/>
            <person name="Karasova D."/>
            <person name="Kubasova T."/>
            <person name="Cizek A."/>
            <person name="Rychlik I."/>
        </authorList>
    </citation>
    <scope>NUCLEOTIDE SEQUENCE</scope>
    <source>
        <strain evidence="11">An90</strain>
    </source>
</reference>
<dbReference type="Proteomes" id="UP000322940">
    <property type="component" value="Unassembled WGS sequence"/>
</dbReference>
<evidence type="ECO:0000256" key="1">
    <source>
        <dbReference type="ARBA" id="ARBA00004651"/>
    </source>
</evidence>
<gene>
    <name evidence="11" type="ORF">B5G41_10270</name>
    <name evidence="10" type="ORF">F2S36_02335</name>
    <name evidence="9" type="ORF">F2Y10_01235</name>
</gene>
<evidence type="ECO:0000313" key="14">
    <source>
        <dbReference type="Proteomes" id="UP000323119"/>
    </source>
</evidence>
<dbReference type="PANTHER" id="PTHR34390">
    <property type="entry name" value="UPF0442 PROTEIN YJJB-RELATED"/>
    <property type="match status" value="1"/>
</dbReference>
<keyword evidence="2" id="KW-1003">Cell membrane</keyword>
<name>A0A1Y3QT84_9BACT</name>
<organism evidence="11 12">
    <name type="scientific">Alistipes onderdonkii</name>
    <dbReference type="NCBI Taxonomy" id="328813"/>
    <lineage>
        <taxon>Bacteria</taxon>
        <taxon>Pseudomonadati</taxon>
        <taxon>Bacteroidota</taxon>
        <taxon>Bacteroidia</taxon>
        <taxon>Bacteroidales</taxon>
        <taxon>Rikenellaceae</taxon>
        <taxon>Alistipes</taxon>
    </lineage>
</organism>
<comment type="caution">
    <text evidence="11">The sequence shown here is derived from an EMBL/GenBank/DDBJ whole genome shotgun (WGS) entry which is preliminary data.</text>
</comment>
<dbReference type="eggNOG" id="COG2966">
    <property type="taxonomic scope" value="Bacteria"/>
</dbReference>
<evidence type="ECO:0000256" key="3">
    <source>
        <dbReference type="ARBA" id="ARBA00022692"/>
    </source>
</evidence>
<dbReference type="EMBL" id="NFHB01000006">
    <property type="protein sequence ID" value="OUN02901.1"/>
    <property type="molecule type" value="Genomic_DNA"/>
</dbReference>
<feature type="transmembrane region" description="Helical" evidence="7">
    <location>
        <begin position="195"/>
        <end position="218"/>
    </location>
</feature>
<evidence type="ECO:0000313" key="13">
    <source>
        <dbReference type="Proteomes" id="UP000322940"/>
    </source>
</evidence>
<dbReference type="RefSeq" id="WP_018695639.1">
    <property type="nucleotide sequence ID" value="NZ_AP025562.1"/>
</dbReference>
<feature type="transmembrane region" description="Helical" evidence="7">
    <location>
        <begin position="169"/>
        <end position="189"/>
    </location>
</feature>
<accession>A0A1Y3QT84</accession>
<dbReference type="GO" id="GO:0022857">
    <property type="term" value="F:transmembrane transporter activity"/>
    <property type="evidence" value="ECO:0007669"/>
    <property type="project" value="InterPro"/>
</dbReference>
<proteinExistence type="inferred from homology"/>
<dbReference type="Pfam" id="PF06738">
    <property type="entry name" value="ThrE"/>
    <property type="match status" value="1"/>
</dbReference>
<dbReference type="EMBL" id="VVUY01000002">
    <property type="protein sequence ID" value="KAA2563672.1"/>
    <property type="molecule type" value="Genomic_DNA"/>
</dbReference>
<evidence type="ECO:0000256" key="7">
    <source>
        <dbReference type="SAM" id="Phobius"/>
    </source>
</evidence>
<evidence type="ECO:0000313" key="10">
    <source>
        <dbReference type="EMBL" id="KAA2563672.1"/>
    </source>
</evidence>
<keyword evidence="5 7" id="KW-0472">Membrane</keyword>
<dbReference type="GO" id="GO:0005886">
    <property type="term" value="C:plasma membrane"/>
    <property type="evidence" value="ECO:0007669"/>
    <property type="project" value="UniProtKB-SubCell"/>
</dbReference>
<feature type="domain" description="Threonine/serine exporter-like N-terminal" evidence="8">
    <location>
        <begin position="12"/>
        <end position="247"/>
    </location>
</feature>
<evidence type="ECO:0000256" key="5">
    <source>
        <dbReference type="ARBA" id="ARBA00023136"/>
    </source>
</evidence>
<dbReference type="PANTHER" id="PTHR34390:SF2">
    <property type="entry name" value="SUCCINATE TRANSPORTER SUBUNIT YJJP-RELATED"/>
    <property type="match status" value="1"/>
</dbReference>
<reference evidence="13 14" key="3">
    <citation type="journal article" date="2019" name="Nat. Med.">
        <title>A library of human gut bacterial isolates paired with longitudinal multiomics data enables mechanistic microbiome research.</title>
        <authorList>
            <person name="Poyet M."/>
            <person name="Groussin M."/>
            <person name="Gibbons S.M."/>
            <person name="Avila-Pacheco J."/>
            <person name="Jiang X."/>
            <person name="Kearney S.M."/>
            <person name="Perrotta A.R."/>
            <person name="Berdy B."/>
            <person name="Zhao S."/>
            <person name="Lieberman T.D."/>
            <person name="Swanson P.K."/>
            <person name="Smith M."/>
            <person name="Roesemann S."/>
            <person name="Alexander J.E."/>
            <person name="Rich S.A."/>
            <person name="Livny J."/>
            <person name="Vlamakis H."/>
            <person name="Clish C."/>
            <person name="Bullock K."/>
            <person name="Deik A."/>
            <person name="Scott J."/>
            <person name="Pierce K.A."/>
            <person name="Xavier R.J."/>
            <person name="Alm E.J."/>
        </authorList>
    </citation>
    <scope>NUCLEOTIDE SEQUENCE [LARGE SCALE GENOMIC DNA]</scope>
    <source>
        <strain evidence="10 14">BIOML-A204</strain>
        <strain evidence="9 13">BIOML-A266</strain>
    </source>
</reference>
<comment type="subcellular location">
    <subcellularLocation>
        <location evidence="1">Cell membrane</location>
        <topology evidence="1">Multi-pass membrane protein</topology>
    </subcellularLocation>
</comment>
<dbReference type="Proteomes" id="UP000195772">
    <property type="component" value="Unassembled WGS sequence"/>
</dbReference>
<comment type="similarity">
    <text evidence="6">Belongs to the ThrE exporter (TC 2.A.79) family.</text>
</comment>
<feature type="transmembrane region" description="Helical" evidence="7">
    <location>
        <begin position="230"/>
        <end position="250"/>
    </location>
</feature>